<feature type="signal peptide" evidence="1">
    <location>
        <begin position="1"/>
        <end position="22"/>
    </location>
</feature>
<keyword evidence="3" id="KW-1185">Reference proteome</keyword>
<dbReference type="EMBL" id="NCKU01011864">
    <property type="protein sequence ID" value="RWS00290.1"/>
    <property type="molecule type" value="Genomic_DNA"/>
</dbReference>
<dbReference type="InterPro" id="IPR036375">
    <property type="entry name" value="Hemopexin-like_dom_sf"/>
</dbReference>
<gene>
    <name evidence="2" type="ORF">B4U79_18691</name>
</gene>
<keyword evidence="1" id="KW-0732">Signal</keyword>
<name>A0A3S3P3S5_9ACAR</name>
<organism evidence="2 3">
    <name type="scientific">Dinothrombium tinctorium</name>
    <dbReference type="NCBI Taxonomy" id="1965070"/>
    <lineage>
        <taxon>Eukaryota</taxon>
        <taxon>Metazoa</taxon>
        <taxon>Ecdysozoa</taxon>
        <taxon>Arthropoda</taxon>
        <taxon>Chelicerata</taxon>
        <taxon>Arachnida</taxon>
        <taxon>Acari</taxon>
        <taxon>Acariformes</taxon>
        <taxon>Trombidiformes</taxon>
        <taxon>Prostigmata</taxon>
        <taxon>Anystina</taxon>
        <taxon>Parasitengona</taxon>
        <taxon>Trombidioidea</taxon>
        <taxon>Trombidiidae</taxon>
        <taxon>Dinothrombium</taxon>
    </lineage>
</organism>
<sequence length="261" mass="30476">MFSKQFIILLTFFYYFSSSDEANPCKYGKIDGIIWSLKARKNTSVMIFSEDYFYNFDFETEKLSKGREIKEIWPEVEMPISGASEVNEFINRNNYEEEIVFFKDPKYWVYPSKSEYLERQTLIRSGIIKFFDDENISYSGLIMKIFSTKTDSTYRVFYTTKNKTIHSCGSVEEKKNGSYEIIVGDPKKMPTNESTYRTDCESFVKVFGTVVSLAARPFQNGRYAVYTNNVFFTIMFSENDINFNEVSQKMPVETLESMSSG</sequence>
<evidence type="ECO:0000313" key="3">
    <source>
        <dbReference type="Proteomes" id="UP000285301"/>
    </source>
</evidence>
<protein>
    <submittedName>
        <fullName evidence="2">Uncharacterized protein</fullName>
    </submittedName>
</protein>
<dbReference type="Proteomes" id="UP000285301">
    <property type="component" value="Unassembled WGS sequence"/>
</dbReference>
<feature type="chain" id="PRO_5018614103" evidence="1">
    <location>
        <begin position="23"/>
        <end position="261"/>
    </location>
</feature>
<dbReference type="AlphaFoldDB" id="A0A3S3P3S5"/>
<dbReference type="SUPFAM" id="SSF50923">
    <property type="entry name" value="Hemopexin-like domain"/>
    <property type="match status" value="1"/>
</dbReference>
<proteinExistence type="predicted"/>
<evidence type="ECO:0000256" key="1">
    <source>
        <dbReference type="SAM" id="SignalP"/>
    </source>
</evidence>
<evidence type="ECO:0000313" key="2">
    <source>
        <dbReference type="EMBL" id="RWS00290.1"/>
    </source>
</evidence>
<reference evidence="2 3" key="1">
    <citation type="journal article" date="2018" name="Gigascience">
        <title>Genomes of trombidid mites reveal novel predicted allergens and laterally-transferred genes associated with secondary metabolism.</title>
        <authorList>
            <person name="Dong X."/>
            <person name="Chaisiri K."/>
            <person name="Xia D."/>
            <person name="Armstrong S.D."/>
            <person name="Fang Y."/>
            <person name="Donnelly M.J."/>
            <person name="Kadowaki T."/>
            <person name="McGarry J.W."/>
            <person name="Darby A.C."/>
            <person name="Makepeace B.L."/>
        </authorList>
    </citation>
    <scope>NUCLEOTIDE SEQUENCE [LARGE SCALE GENOMIC DNA]</scope>
    <source>
        <strain evidence="2">UoL-WK</strain>
    </source>
</reference>
<accession>A0A3S3P3S5</accession>
<dbReference type="Gene3D" id="2.110.10.10">
    <property type="entry name" value="Hemopexin-like domain"/>
    <property type="match status" value="1"/>
</dbReference>
<comment type="caution">
    <text evidence="2">The sequence shown here is derived from an EMBL/GenBank/DDBJ whole genome shotgun (WGS) entry which is preliminary data.</text>
</comment>